<evidence type="ECO:0000313" key="5">
    <source>
        <dbReference type="EMBL" id="HGU33684.1"/>
    </source>
</evidence>
<keyword evidence="1" id="KW-0145">Chemotaxis</keyword>
<dbReference type="InterPro" id="IPR004089">
    <property type="entry name" value="MCPsignal_dom"/>
</dbReference>
<dbReference type="PROSITE" id="PS50111">
    <property type="entry name" value="CHEMOTAXIS_TRANSDUC_2"/>
    <property type="match status" value="1"/>
</dbReference>
<dbReference type="InterPro" id="IPR051310">
    <property type="entry name" value="MCP_chemotaxis"/>
</dbReference>
<dbReference type="Pfam" id="PF00015">
    <property type="entry name" value="MCPsignal"/>
    <property type="match status" value="1"/>
</dbReference>
<dbReference type="Gene3D" id="1.10.287.950">
    <property type="entry name" value="Methyl-accepting chemotaxis protein"/>
    <property type="match status" value="1"/>
</dbReference>
<comment type="caution">
    <text evidence="5">The sequence shown here is derived from an EMBL/GenBank/DDBJ whole genome shotgun (WGS) entry which is preliminary data.</text>
</comment>
<evidence type="ECO:0000256" key="3">
    <source>
        <dbReference type="PROSITE-ProRule" id="PRU00284"/>
    </source>
</evidence>
<dbReference type="EMBL" id="DSUH01000291">
    <property type="protein sequence ID" value="HGU33684.1"/>
    <property type="molecule type" value="Genomic_DNA"/>
</dbReference>
<evidence type="ECO:0000259" key="4">
    <source>
        <dbReference type="PROSITE" id="PS50111"/>
    </source>
</evidence>
<feature type="domain" description="Methyl-accepting transducer" evidence="4">
    <location>
        <begin position="166"/>
        <end position="283"/>
    </location>
</feature>
<evidence type="ECO:0000256" key="2">
    <source>
        <dbReference type="ARBA" id="ARBA00029447"/>
    </source>
</evidence>
<comment type="similarity">
    <text evidence="2">Belongs to the methyl-accepting chemotaxis (MCP) protein family.</text>
</comment>
<proteinExistence type="inferred from homology"/>
<dbReference type="PANTHER" id="PTHR43531:SF11">
    <property type="entry name" value="METHYL-ACCEPTING CHEMOTAXIS PROTEIN 3"/>
    <property type="match status" value="1"/>
</dbReference>
<dbReference type="GO" id="GO:0006935">
    <property type="term" value="P:chemotaxis"/>
    <property type="evidence" value="ECO:0007669"/>
    <property type="project" value="UniProtKB-KW"/>
</dbReference>
<dbReference type="SUPFAM" id="SSF58104">
    <property type="entry name" value="Methyl-accepting chemotaxis protein (MCP) signaling domain"/>
    <property type="match status" value="1"/>
</dbReference>
<dbReference type="GO" id="GO:0007165">
    <property type="term" value="P:signal transduction"/>
    <property type="evidence" value="ECO:0007669"/>
    <property type="project" value="UniProtKB-KW"/>
</dbReference>
<organism evidence="5">
    <name type="scientific">Desulfatirhabdium butyrativorans</name>
    <dbReference type="NCBI Taxonomy" id="340467"/>
    <lineage>
        <taxon>Bacteria</taxon>
        <taxon>Pseudomonadati</taxon>
        <taxon>Thermodesulfobacteriota</taxon>
        <taxon>Desulfobacteria</taxon>
        <taxon>Desulfobacterales</taxon>
        <taxon>Desulfatirhabdiaceae</taxon>
        <taxon>Desulfatirhabdium</taxon>
    </lineage>
</organism>
<reference evidence="5" key="1">
    <citation type="journal article" date="2020" name="mSystems">
        <title>Genome- and Community-Level Interaction Insights into Carbon Utilization and Element Cycling Functions of Hydrothermarchaeota in Hydrothermal Sediment.</title>
        <authorList>
            <person name="Zhou Z."/>
            <person name="Liu Y."/>
            <person name="Xu W."/>
            <person name="Pan J."/>
            <person name="Luo Z.H."/>
            <person name="Li M."/>
        </authorList>
    </citation>
    <scope>NUCLEOTIDE SEQUENCE [LARGE SCALE GENOMIC DNA]</scope>
    <source>
        <strain evidence="5">SpSt-477</strain>
    </source>
</reference>
<accession>A0A7C4RTD6</accession>
<dbReference type="AlphaFoldDB" id="A0A7C4RTD6"/>
<gene>
    <name evidence="5" type="ORF">ENS29_12655</name>
</gene>
<evidence type="ECO:0000256" key="1">
    <source>
        <dbReference type="ARBA" id="ARBA00022500"/>
    </source>
</evidence>
<name>A0A7C4RTD6_9BACT</name>
<dbReference type="InterPro" id="IPR008599">
    <property type="entry name" value="Diacid_rec"/>
</dbReference>
<dbReference type="Pfam" id="PF05651">
    <property type="entry name" value="Diacid_rec"/>
    <property type="match status" value="1"/>
</dbReference>
<dbReference type="GO" id="GO:0005886">
    <property type="term" value="C:plasma membrane"/>
    <property type="evidence" value="ECO:0007669"/>
    <property type="project" value="TreeGrafter"/>
</dbReference>
<keyword evidence="3" id="KW-0807">Transducer</keyword>
<dbReference type="GO" id="GO:0004888">
    <property type="term" value="F:transmembrane signaling receptor activity"/>
    <property type="evidence" value="ECO:0007669"/>
    <property type="project" value="TreeGrafter"/>
</dbReference>
<sequence length="283" mass="31259">MQLSEAFWTMADRFMHYIETITDCPMILCNEKGIIVKATVKSRIGTPHAGAQKILRKECDAYFVTAEEAASNPLVKEGYNAPIEINGKRVATFGIAGKLELTKPLAQIAALVLAQWIRQMEQQEKLERASEGVFSLANRLTVQIQQASTSATSLSQQMGEAGQSAAEKLDQTHAILNQVHRIAQQSHILSVNGAVEAARAGEYGRAFSVVVEEMGQLAVNTRKTADRIQETLTDIRSSIQEMNDSIALSVRHTRNQIDMMTEIVRSVESLKEHFLALKASFSQ</sequence>
<protein>
    <recommendedName>
        <fullName evidence="4">Methyl-accepting transducer domain-containing protein</fullName>
    </recommendedName>
</protein>
<dbReference type="PANTHER" id="PTHR43531">
    <property type="entry name" value="PROTEIN ICFG"/>
    <property type="match status" value="1"/>
</dbReference>